<dbReference type="CDD" id="cd06174">
    <property type="entry name" value="MFS"/>
    <property type="match status" value="1"/>
</dbReference>
<feature type="transmembrane region" description="Helical" evidence="6">
    <location>
        <begin position="280"/>
        <end position="300"/>
    </location>
</feature>
<feature type="transmembrane region" description="Helical" evidence="6">
    <location>
        <begin position="339"/>
        <end position="365"/>
    </location>
</feature>
<feature type="transmembrane region" description="Helical" evidence="6">
    <location>
        <begin position="100"/>
        <end position="121"/>
    </location>
</feature>
<dbReference type="InterPro" id="IPR050189">
    <property type="entry name" value="MFS_Efflux_Transporters"/>
</dbReference>
<feature type="domain" description="Major facilitator superfamily (MFS) profile" evidence="7">
    <location>
        <begin position="4"/>
        <end position="408"/>
    </location>
</feature>
<dbReference type="PANTHER" id="PTHR43124:SF3">
    <property type="entry name" value="CHLORAMPHENICOL EFFLUX PUMP RV0191"/>
    <property type="match status" value="1"/>
</dbReference>
<dbReference type="SUPFAM" id="SSF103473">
    <property type="entry name" value="MFS general substrate transporter"/>
    <property type="match status" value="1"/>
</dbReference>
<dbReference type="PROSITE" id="PS50850">
    <property type="entry name" value="MFS"/>
    <property type="match status" value="1"/>
</dbReference>
<gene>
    <name evidence="8" type="ORF">FJ657_10180</name>
</gene>
<dbReference type="Proteomes" id="UP000316252">
    <property type="component" value="Unassembled WGS sequence"/>
</dbReference>
<comment type="subcellular location">
    <subcellularLocation>
        <location evidence="1">Cell membrane</location>
        <topology evidence="1">Multi-pass membrane protein</topology>
    </subcellularLocation>
</comment>
<evidence type="ECO:0000256" key="6">
    <source>
        <dbReference type="SAM" id="Phobius"/>
    </source>
</evidence>
<evidence type="ECO:0000256" key="5">
    <source>
        <dbReference type="ARBA" id="ARBA00023136"/>
    </source>
</evidence>
<keyword evidence="4 6" id="KW-1133">Transmembrane helix</keyword>
<feature type="transmembrane region" description="Helical" evidence="6">
    <location>
        <begin position="306"/>
        <end position="327"/>
    </location>
</feature>
<dbReference type="RefSeq" id="WP_141163524.1">
    <property type="nucleotide sequence ID" value="NZ_VHQG01000002.1"/>
</dbReference>
<dbReference type="EMBL" id="VHQG01000002">
    <property type="protein sequence ID" value="TPW76168.1"/>
    <property type="molecule type" value="Genomic_DNA"/>
</dbReference>
<dbReference type="InterPro" id="IPR020846">
    <property type="entry name" value="MFS_dom"/>
</dbReference>
<feature type="transmembrane region" description="Helical" evidence="6">
    <location>
        <begin position="161"/>
        <end position="183"/>
    </location>
</feature>
<dbReference type="InterPro" id="IPR036259">
    <property type="entry name" value="MFS_trans_sf"/>
</dbReference>
<proteinExistence type="predicted"/>
<protein>
    <submittedName>
        <fullName evidence="8">MFS transporter</fullName>
    </submittedName>
</protein>
<evidence type="ECO:0000259" key="7">
    <source>
        <dbReference type="PROSITE" id="PS50850"/>
    </source>
</evidence>
<dbReference type="GO" id="GO:0005886">
    <property type="term" value="C:plasma membrane"/>
    <property type="evidence" value="ECO:0007669"/>
    <property type="project" value="UniProtKB-SubCell"/>
</dbReference>
<feature type="transmembrane region" description="Helical" evidence="6">
    <location>
        <begin position="385"/>
        <end position="404"/>
    </location>
</feature>
<dbReference type="OrthoDB" id="4332123at2"/>
<accession>A0A506Y565</accession>
<feature type="transmembrane region" description="Helical" evidence="6">
    <location>
        <begin position="75"/>
        <end position="94"/>
    </location>
</feature>
<evidence type="ECO:0000256" key="3">
    <source>
        <dbReference type="ARBA" id="ARBA00022692"/>
    </source>
</evidence>
<keyword evidence="3 6" id="KW-0812">Transmembrane</keyword>
<feature type="transmembrane region" description="Helical" evidence="6">
    <location>
        <begin position="40"/>
        <end position="63"/>
    </location>
</feature>
<feature type="transmembrane region" description="Helical" evidence="6">
    <location>
        <begin position="248"/>
        <end position="273"/>
    </location>
</feature>
<dbReference type="Gene3D" id="1.20.1250.20">
    <property type="entry name" value="MFS general substrate transporter like domains"/>
    <property type="match status" value="2"/>
</dbReference>
<dbReference type="Pfam" id="PF07690">
    <property type="entry name" value="MFS_1"/>
    <property type="match status" value="1"/>
</dbReference>
<evidence type="ECO:0000313" key="9">
    <source>
        <dbReference type="Proteomes" id="UP000316252"/>
    </source>
</evidence>
<dbReference type="GO" id="GO:0022857">
    <property type="term" value="F:transmembrane transporter activity"/>
    <property type="evidence" value="ECO:0007669"/>
    <property type="project" value="InterPro"/>
</dbReference>
<sequence length="438" mass="45443">MNSLRSWIVLGGAVFAYLVSVTQRTSFGVAGVPATERFDVSASAISTVAVVQVVVYAAMQIPVGALVDRLGSKGPLLIGAGLMAAGQLLLAFSPSFAPLVVARMLVGAGDALTFISVIRLLPFWFSGRIVSQLSQWVGTIGQLGQILSAVPFALLLQQAGWTPAFAVLGSLSLVALFVVLIAVKRGEPQPLTGPLPAGGFGARLLASARRPGTQLGFWVHLIGGTPTNVIAILWGYPLLTAGLGYSTGLAAGIMSLLVVGGVICGPIIGYLIARFPLRRSSLILTVVSAIAVVWALMLLWPGTPPVGLVVLFFLVVAAGGPGSLIGFDVARSFNPSHAFGSASGIVNVGGFTGGFVSMLLVGVVLDALHGAGVTRDLYSYDGFRIALIIPGVIVAGGIAGLIVARRRTRALMYAESGIEVAPLWVALFRRWRPARPTE</sequence>
<evidence type="ECO:0000256" key="2">
    <source>
        <dbReference type="ARBA" id="ARBA00022475"/>
    </source>
</evidence>
<dbReference type="PANTHER" id="PTHR43124">
    <property type="entry name" value="PURINE EFFLUX PUMP PBUE"/>
    <property type="match status" value="1"/>
</dbReference>
<organism evidence="8 9">
    <name type="scientific">Schumannella soli</name>
    <dbReference type="NCBI Taxonomy" id="2590779"/>
    <lineage>
        <taxon>Bacteria</taxon>
        <taxon>Bacillati</taxon>
        <taxon>Actinomycetota</taxon>
        <taxon>Actinomycetes</taxon>
        <taxon>Micrococcales</taxon>
        <taxon>Microbacteriaceae</taxon>
        <taxon>Schumannella</taxon>
    </lineage>
</organism>
<reference evidence="8 9" key="1">
    <citation type="submission" date="2019-06" db="EMBL/GenBank/DDBJ databases">
        <authorList>
            <person name="Li F."/>
        </authorList>
    </citation>
    <scope>NUCLEOTIDE SEQUENCE [LARGE SCALE GENOMIC DNA]</scope>
    <source>
        <strain evidence="8 9">10F1D-1</strain>
    </source>
</reference>
<feature type="transmembrane region" description="Helical" evidence="6">
    <location>
        <begin position="215"/>
        <end position="236"/>
    </location>
</feature>
<name>A0A506Y565_9MICO</name>
<comment type="caution">
    <text evidence="8">The sequence shown here is derived from an EMBL/GenBank/DDBJ whole genome shotgun (WGS) entry which is preliminary data.</text>
</comment>
<keyword evidence="9" id="KW-1185">Reference proteome</keyword>
<evidence type="ECO:0000256" key="1">
    <source>
        <dbReference type="ARBA" id="ARBA00004651"/>
    </source>
</evidence>
<dbReference type="AlphaFoldDB" id="A0A506Y565"/>
<evidence type="ECO:0000313" key="8">
    <source>
        <dbReference type="EMBL" id="TPW76168.1"/>
    </source>
</evidence>
<dbReference type="InterPro" id="IPR011701">
    <property type="entry name" value="MFS"/>
</dbReference>
<evidence type="ECO:0000256" key="4">
    <source>
        <dbReference type="ARBA" id="ARBA00022989"/>
    </source>
</evidence>
<keyword evidence="2" id="KW-1003">Cell membrane</keyword>
<keyword evidence="5 6" id="KW-0472">Membrane</keyword>